<dbReference type="Pfam" id="PF17957">
    <property type="entry name" value="Big_7"/>
    <property type="match status" value="1"/>
</dbReference>
<comment type="caution">
    <text evidence="1">The sequence shown here is derived from an EMBL/GenBank/DDBJ whole genome shotgun (WGS) entry which is preliminary data.</text>
</comment>
<dbReference type="Gene3D" id="3.40.390.10">
    <property type="entry name" value="Collagenase (Catalytic Domain)"/>
    <property type="match status" value="1"/>
</dbReference>
<sequence length="1407" mass="145022">MENPPRIRAFIPRIVRLSGLFAAASLSCGFGQAPPASFRRAVATASESVTVDFVAHPIRSTNFGVLVQDDAGAFNAYTPRESRIYFGTIANQPGAIAAGLLKPDGTLLCRISFESGVEWSSTGSTASIRGSTNWQPVWPTTVTGAGGAGSIVREAEVGIDATNQQYVTTGSDVDAAVEMAEFSVMASNLSYLRDAALLHRIGKVIVRSSSATDPYVVHGASTSGLLPELRTQWTSVVPVGTTHDLALVARPGAGGGLAYVGVIGTASRYSANGTDVNGDFSVIWRHEAGHNWGSSHYEGGGKPEGPTIMSDNSLSRFSSSELAKIISHRNGRTGILDALGPYAFPLPPRANMDRAVFLSGSNVAIDVLANDSDSNGDALTLLSFPSLSVEGGTLVRSVGTGPGGRDEIVYTPATGFTTGTDSFSYRIQDVTGRTGTGYVAVGPVGESLFPVDHWNLDEGIYDGFGVINARRSSHNGFRQFSGVVPGEPGANAVTGRGAYFNGGGGESSFPAPNYNTATLTMTTWVKRNGAQNPWAPFVFTRGGSSAAGFGFGEGHELRYHWNDAGYTFAPSPALTVPDGEWCLAAMAVSPTGVTLHLRTAAGLQSATHATEITSEAFNSWMYLAWEPGNPARYFKGWLDDVRVYNQTLSPAHIESLYQQATHPPELHVHEPIAGSSIQPLNAVLEAEVSEGGHLVKSVDFLDGTTVVGNATSEPYQCTVAALNPGPRTVTARANFGDWGYSIDSAPVSFTALQPPLPEVTVTTSGVPSRSGPVAASFVITRSHPIGNLTVPFSISGSGVTGTDYQPLPTSIWLQAGELSGTVTLTPIAAPPGPVKTVTLTPTPTSSFVAGSPASATLVIDDHYTSIANGPWNADTTWTSGAAAPVAGTQGTGDDYAVAHLVTSNNTGINSQAFFARSLRIQNGGTLNLARLHASQNQNVSYNLPPVTLEGGGAIRFSASTGSSTHTVSAAITNADSSFLRITGGSYANSASLTGALSGSGHIAIVSESNAVVLAGDIRQVSVNSANNSFTGDWAVDHLASGDDFAGLRAGAANALGTGTVTVGTRSRLINDASGGLNSLAGVVMNGATSVLQLNRPWVNPAASLTLSGGSPAVTLGNAASSIGNLSGSTGTISGSGVSSALTVQQTTDATFAGGLGTQLRLIKTGLAVLRLTGALDASLKLTLSAGSLSFGETAVAVGSLTQTGGTLRLPLATVAPLTLSGSYACTGGTLTVVSETVPATGVAYPVVAYQGVLPSQPAFVFEGPLAPHMSASVDYGSGANPVIRVTFSIDPYPAWAAGHGLTGDDALPAADPDDDGVANREEMLLGFDPVDPMSRLEMMLVTMDEATVTLKLNRVITGGTFSLETSEGLLAPWASTPIPVAADADDFEFQAPRSGGTQFFRAVFQAP</sequence>
<dbReference type="EMBL" id="JAPDDT010000005">
    <property type="protein sequence ID" value="MCW1923751.1"/>
    <property type="molecule type" value="Genomic_DNA"/>
</dbReference>
<dbReference type="InterPro" id="IPR013783">
    <property type="entry name" value="Ig-like_fold"/>
</dbReference>
<dbReference type="SUPFAM" id="SSF49899">
    <property type="entry name" value="Concanavalin A-like lectins/glucanases"/>
    <property type="match status" value="1"/>
</dbReference>
<accession>A0ABT3GJV4</accession>
<protein>
    <submittedName>
        <fullName evidence="1">Ig-like domain-containing protein</fullName>
    </submittedName>
</protein>
<dbReference type="Gene3D" id="2.60.40.2030">
    <property type="match status" value="1"/>
</dbReference>
<keyword evidence="2" id="KW-1185">Reference proteome</keyword>
<dbReference type="Proteomes" id="UP001320876">
    <property type="component" value="Unassembled WGS sequence"/>
</dbReference>
<dbReference type="PROSITE" id="PS51257">
    <property type="entry name" value="PROKAR_LIPOPROTEIN"/>
    <property type="match status" value="1"/>
</dbReference>
<dbReference type="Gene3D" id="2.60.40.3440">
    <property type="match status" value="1"/>
</dbReference>
<dbReference type="Gene3D" id="2.60.120.200">
    <property type="match status" value="1"/>
</dbReference>
<dbReference type="RefSeq" id="WP_264487859.1">
    <property type="nucleotide sequence ID" value="NZ_JAPDDT010000005.1"/>
</dbReference>
<organism evidence="1 2">
    <name type="scientific">Luteolibacter arcticus</name>
    <dbReference type="NCBI Taxonomy" id="1581411"/>
    <lineage>
        <taxon>Bacteria</taxon>
        <taxon>Pseudomonadati</taxon>
        <taxon>Verrucomicrobiota</taxon>
        <taxon>Verrucomicrobiia</taxon>
        <taxon>Verrucomicrobiales</taxon>
        <taxon>Verrucomicrobiaceae</taxon>
        <taxon>Luteolibacter</taxon>
    </lineage>
</organism>
<dbReference type="Gene3D" id="2.60.40.10">
    <property type="entry name" value="Immunoglobulins"/>
    <property type="match status" value="1"/>
</dbReference>
<gene>
    <name evidence="1" type="ORF">OKA05_14385</name>
</gene>
<evidence type="ECO:0000313" key="1">
    <source>
        <dbReference type="EMBL" id="MCW1923751.1"/>
    </source>
</evidence>
<dbReference type="InterPro" id="IPR038081">
    <property type="entry name" value="CalX-like_sf"/>
</dbReference>
<reference evidence="1 2" key="1">
    <citation type="submission" date="2022-10" db="EMBL/GenBank/DDBJ databases">
        <title>Luteolibacter arcticus strain CCTCC AB 2014275, whole genome shotgun sequencing project.</title>
        <authorList>
            <person name="Zhao G."/>
            <person name="Shen L."/>
        </authorList>
    </citation>
    <scope>NUCLEOTIDE SEQUENCE [LARGE SCALE GENOMIC DNA]</scope>
    <source>
        <strain evidence="1 2">CCTCC AB 2014275</strain>
    </source>
</reference>
<dbReference type="InterPro" id="IPR013320">
    <property type="entry name" value="ConA-like_dom_sf"/>
</dbReference>
<dbReference type="Pfam" id="PF13385">
    <property type="entry name" value="Laminin_G_3"/>
    <property type="match status" value="1"/>
</dbReference>
<dbReference type="InterPro" id="IPR024079">
    <property type="entry name" value="MetalloPept_cat_dom_sf"/>
</dbReference>
<dbReference type="SUPFAM" id="SSF141072">
    <property type="entry name" value="CalX-like"/>
    <property type="match status" value="1"/>
</dbReference>
<evidence type="ECO:0000313" key="2">
    <source>
        <dbReference type="Proteomes" id="UP001320876"/>
    </source>
</evidence>
<dbReference type="Pfam" id="PF17963">
    <property type="entry name" value="Big_9"/>
    <property type="match status" value="1"/>
</dbReference>
<name>A0ABT3GJV4_9BACT</name>
<dbReference type="SUPFAM" id="SSF55486">
    <property type="entry name" value="Metalloproteases ('zincins'), catalytic domain"/>
    <property type="match status" value="1"/>
</dbReference>
<proteinExistence type="predicted"/>